<sequence length="626" mass="71275">MLKKLALPFVLSVFSYTGNAAINVDIVNFKPNACTINQSPDDLKMKFLENTYNLDSEKIQCSRDNINGKWIYSILTNGFDINNDGENDLFTFKLQVSAFKNSDVNYQEVTNSSSMAIGDLFSLEDNSDNNWIVDGRFISNQETIKFEVYDIKTSLSDFFIQKEQFSTATLVEPDNGHGHKYVIGLGDNLASGEFQTPAKEISIESNPAYITGAGSSTGKRTLALGNIQVRFTIAKKGESALSDYSSYPSGNTFDFPYPEQDKTSTVYPSFSWETVPRWLAVRKATAFSNDEVNIIANNYNIVMLEKSNKQGLDTVDAGILNAANRLKDINSNITTLYYFNARVHYTGYSSDQEYEDNAWDWSTKKVDENGVEYIYYFKDRYYWHDFASLGMRDWWARSVVDIVSNPQIDGLFIDAISKTPSESFEEPLFINDKPNTDFAKLADDVAKRLPQNKLFIGNTLRAEKNNANRNHMRYQDGSYLERWTMPYKGSHPKMSEADAITMSIQLMREALSKGKIIMFQSGPETDEPVPESLEDKKMYMQKHVTFPLAVYLIAAEENAYFSYQLGVSADERVKNIWDSSFIPELSRPLGKPISSPTQNGYIFERSYEHVDVWLDVEHKNAKLTWK</sequence>
<protein>
    <submittedName>
        <fullName evidence="1">Uncharacterized protein</fullName>
    </submittedName>
</protein>
<name>A0ACD3SYA0_PHODM</name>
<proteinExistence type="predicted"/>
<keyword evidence="2" id="KW-1185">Reference proteome</keyword>
<gene>
    <name evidence="1" type="ORF">DA092_17125</name>
</gene>
<reference evidence="1" key="1">
    <citation type="submission" date="2018-03" db="EMBL/GenBank/DDBJ databases">
        <title>Genomic characterization of a polymicrobial infection associated with a disease outbreak in Pacific white shrimp (Litopenaeus vannamei).</title>
        <authorList>
            <person name="Turner J.W."/>
            <person name="Bachand P.T."/>
            <person name="Tallman J."/>
            <person name="Elledge N.C."/>
            <person name="Pinnell L.J."/>
            <person name="Laughlin R.C."/>
            <person name="Zimba P.V."/>
        </authorList>
    </citation>
    <scope>NUCLEOTIDE SEQUENCE</scope>
    <source>
        <strain evidence="1">Hep-2b-22</strain>
    </source>
</reference>
<evidence type="ECO:0000313" key="1">
    <source>
        <dbReference type="EMBL" id="TMX71597.1"/>
    </source>
</evidence>
<comment type="caution">
    <text evidence="1">The sequence shown here is derived from an EMBL/GenBank/DDBJ whole genome shotgun (WGS) entry which is preliminary data.</text>
</comment>
<evidence type="ECO:0000313" key="2">
    <source>
        <dbReference type="Proteomes" id="UP000718715"/>
    </source>
</evidence>
<organism evidence="1 2">
    <name type="scientific">Photobacterium damselae</name>
    <dbReference type="NCBI Taxonomy" id="38293"/>
    <lineage>
        <taxon>Bacteria</taxon>
        <taxon>Pseudomonadati</taxon>
        <taxon>Pseudomonadota</taxon>
        <taxon>Gammaproteobacteria</taxon>
        <taxon>Vibrionales</taxon>
        <taxon>Vibrionaceae</taxon>
        <taxon>Photobacterium</taxon>
    </lineage>
</organism>
<dbReference type="EMBL" id="PZOJ01000117">
    <property type="protein sequence ID" value="TMX71597.1"/>
    <property type="molecule type" value="Genomic_DNA"/>
</dbReference>
<dbReference type="Proteomes" id="UP000718715">
    <property type="component" value="Unassembled WGS sequence"/>
</dbReference>
<accession>A0ACD3SYA0</accession>